<organism evidence="2">
    <name type="scientific">Ananas comosus var. bracteatus</name>
    <name type="common">red pineapple</name>
    <dbReference type="NCBI Taxonomy" id="296719"/>
    <lineage>
        <taxon>Eukaryota</taxon>
        <taxon>Viridiplantae</taxon>
        <taxon>Streptophyta</taxon>
        <taxon>Embryophyta</taxon>
        <taxon>Tracheophyta</taxon>
        <taxon>Spermatophyta</taxon>
        <taxon>Magnoliopsida</taxon>
        <taxon>Liliopsida</taxon>
        <taxon>Poales</taxon>
        <taxon>Bromeliaceae</taxon>
        <taxon>Bromelioideae</taxon>
        <taxon>Ananas</taxon>
    </lineage>
</organism>
<proteinExistence type="predicted"/>
<gene>
    <name evidence="2" type="ORF">CB5_LOCUS21666</name>
</gene>
<dbReference type="EMBL" id="LR862133">
    <property type="protein sequence ID" value="CAD1838455.1"/>
    <property type="molecule type" value="Genomic_DNA"/>
</dbReference>
<feature type="compositionally biased region" description="Basic and acidic residues" evidence="1">
    <location>
        <begin position="288"/>
        <end position="301"/>
    </location>
</feature>
<feature type="region of interest" description="Disordered" evidence="1">
    <location>
        <begin position="106"/>
        <end position="142"/>
    </location>
</feature>
<evidence type="ECO:0000256" key="1">
    <source>
        <dbReference type="SAM" id="MobiDB-lite"/>
    </source>
</evidence>
<dbReference type="AlphaFoldDB" id="A0A6V7Q6G7"/>
<sequence>MPSPSPPPPNALGGRWPHKIIRRLERGTDRYWTFKVRYEVRTEAQPIERRKVRAKHARPEVAREESQTIPNYRTDRRYAAEQAHADCVPPPPAKRHCRHIHGPSERYRNLETEAHDPPPASKGKKTISELDGDTNAVRNSQHARTTTGCWAIIIDGKEHVLARADERRNYRGFRCDEAAAAYVTTKKSAEVAIQASLSQLWLAKSFDSLPVQSEGLGALYKSRAEAPPVEHENVPAKRARADAAPEGFRPPPIPIAEGPHGVEAQVLAIKRPRRHIRGPSERYQSSKAEGRADADATDSKGKSLNTENQLRPAEAAQVLPGRRPPQAKDAGQSSSTAEKKITFSLALTKEEIIEDFTAMRLPLPARRPRKVPNSRFKHLFPGSGLLKSVTPGRYTVKGPGNR</sequence>
<accession>A0A6V7Q6G7</accession>
<reference evidence="2" key="1">
    <citation type="submission" date="2020-07" db="EMBL/GenBank/DDBJ databases">
        <authorList>
            <person name="Lin J."/>
        </authorList>
    </citation>
    <scope>NUCLEOTIDE SEQUENCE</scope>
</reference>
<dbReference type="InterPro" id="IPR012438">
    <property type="entry name" value="DUF1639"/>
</dbReference>
<evidence type="ECO:0000313" key="2">
    <source>
        <dbReference type="EMBL" id="CAD1838455.1"/>
    </source>
</evidence>
<feature type="region of interest" description="Disordered" evidence="1">
    <location>
        <begin position="239"/>
        <end position="337"/>
    </location>
</feature>
<name>A0A6V7Q6G7_ANACO</name>
<protein>
    <submittedName>
        <fullName evidence="2">Uncharacterized protein</fullName>
    </submittedName>
</protein>
<feature type="compositionally biased region" description="Basic and acidic residues" evidence="1">
    <location>
        <begin position="106"/>
        <end position="116"/>
    </location>
</feature>
<dbReference type="Pfam" id="PF07797">
    <property type="entry name" value="DUF1639"/>
    <property type="match status" value="1"/>
</dbReference>